<feature type="region of interest" description="Disordered" evidence="12">
    <location>
        <begin position="330"/>
        <end position="358"/>
    </location>
</feature>
<comment type="subcellular location">
    <subcellularLocation>
        <location evidence="1 11">Membrane</location>
        <topology evidence="1 11">Multi-pass membrane protein</topology>
    </subcellularLocation>
</comment>
<dbReference type="GO" id="GO:0034765">
    <property type="term" value="P:regulation of monoatomic ion transmembrane transport"/>
    <property type="evidence" value="ECO:0007669"/>
    <property type="project" value="TreeGrafter"/>
</dbReference>
<dbReference type="Gene3D" id="2.60.40.1400">
    <property type="entry name" value="G protein-activated inward rectifier potassium channel 1"/>
    <property type="match status" value="1"/>
</dbReference>
<evidence type="ECO:0000259" key="15">
    <source>
        <dbReference type="Pfam" id="PF17655"/>
    </source>
</evidence>
<evidence type="ECO:0000256" key="1">
    <source>
        <dbReference type="ARBA" id="ARBA00004141"/>
    </source>
</evidence>
<evidence type="ECO:0000256" key="6">
    <source>
        <dbReference type="ARBA" id="ARBA00022958"/>
    </source>
</evidence>
<keyword evidence="7 13" id="KW-1133">Transmembrane helix</keyword>
<dbReference type="InterPro" id="IPR016449">
    <property type="entry name" value="K_chnl_inward-rec_Kir"/>
</dbReference>
<evidence type="ECO:0000256" key="7">
    <source>
        <dbReference type="ARBA" id="ARBA00022989"/>
    </source>
</evidence>
<evidence type="ECO:0000256" key="9">
    <source>
        <dbReference type="ARBA" id="ARBA00023136"/>
    </source>
</evidence>
<feature type="domain" description="Inward rectifier potassium channel C-terminal" evidence="15">
    <location>
        <begin position="368"/>
        <end position="448"/>
    </location>
</feature>
<dbReference type="SUPFAM" id="SSF81296">
    <property type="entry name" value="E set domains"/>
    <property type="match status" value="2"/>
</dbReference>
<keyword evidence="3 11" id="KW-0633">Potassium transport</keyword>
<dbReference type="SUPFAM" id="SSF81324">
    <property type="entry name" value="Voltage-gated potassium channels"/>
    <property type="match status" value="1"/>
</dbReference>
<name>A0A7S3JQV1_9STRA</name>
<evidence type="ECO:0000256" key="4">
    <source>
        <dbReference type="ARBA" id="ARBA00022692"/>
    </source>
</evidence>
<dbReference type="GO" id="GO:0005886">
    <property type="term" value="C:plasma membrane"/>
    <property type="evidence" value="ECO:0007669"/>
    <property type="project" value="TreeGrafter"/>
</dbReference>
<feature type="compositionally biased region" description="Low complexity" evidence="12">
    <location>
        <begin position="435"/>
        <end position="449"/>
    </location>
</feature>
<sequence>MEMRQRRRFMKRRTSTNTIKKRNNATLSLRIQGAFTKDRNWCMRLIYGPIPLMILTLTGAEFLSWLAFSPFYMYISSRCHLENSTFLSSFFLSMITQTTIGYSAPELTFDHCPWVGFFFIIIVGCQAVVGLILNGILISTLYTKILRYRRAPIDIIFSDKATLQKINGDYFFCFQTFGSCEQLLEAQVRCYAIKHFNKPDDAINSRGIFFQQYTLRLFHPADDLGQARLLLALPTIVMHRIDTTSPLYPSSIEETPSSPYYFYHDIHDKRLMLSGNSGQKSHPERPQKTNVQHSSFLQDTIQDTTKFSEIQNSSRSMNQYLNRILHKTEKQEVDNEDEQDNLLENGTSSSQRTTHFPSGQDFQRFREYFQTSDLEILVVIQAIDPFTTSTVMARHSYNFHSGDILFDHSYVSCVDLAPDGAAVIDINAINKTVSASSSEESCQRSNNNNKNEESS</sequence>
<proteinExistence type="inferred from homology"/>
<dbReference type="GO" id="GO:1990573">
    <property type="term" value="P:potassium ion import across plasma membrane"/>
    <property type="evidence" value="ECO:0007669"/>
    <property type="project" value="TreeGrafter"/>
</dbReference>
<feature type="region of interest" description="Disordered" evidence="12">
    <location>
        <begin position="273"/>
        <end position="293"/>
    </location>
</feature>
<dbReference type="AlphaFoldDB" id="A0A7S3JQV1"/>
<feature type="transmembrane region" description="Helical" evidence="13">
    <location>
        <begin position="116"/>
        <end position="142"/>
    </location>
</feature>
<evidence type="ECO:0000256" key="10">
    <source>
        <dbReference type="ARBA" id="ARBA00023303"/>
    </source>
</evidence>
<dbReference type="Gene3D" id="1.10.287.70">
    <property type="match status" value="1"/>
</dbReference>
<dbReference type="GO" id="GO:0034702">
    <property type="term" value="C:monoatomic ion channel complex"/>
    <property type="evidence" value="ECO:0007669"/>
    <property type="project" value="UniProtKB-KW"/>
</dbReference>
<reference evidence="16" key="1">
    <citation type="submission" date="2021-01" db="EMBL/GenBank/DDBJ databases">
        <authorList>
            <person name="Corre E."/>
            <person name="Pelletier E."/>
            <person name="Niang G."/>
            <person name="Scheremetjew M."/>
            <person name="Finn R."/>
            <person name="Kale V."/>
            <person name="Holt S."/>
            <person name="Cochrane G."/>
            <person name="Meng A."/>
            <person name="Brown T."/>
            <person name="Cohen L."/>
        </authorList>
    </citation>
    <scope>NUCLEOTIDE SEQUENCE</scope>
    <source>
        <strain evidence="16">CCMP1510</strain>
    </source>
</reference>
<dbReference type="PANTHER" id="PTHR11767">
    <property type="entry name" value="INWARD RECTIFIER POTASSIUM CHANNEL"/>
    <property type="match status" value="1"/>
</dbReference>
<evidence type="ECO:0000256" key="13">
    <source>
        <dbReference type="SAM" id="Phobius"/>
    </source>
</evidence>
<dbReference type="PANTHER" id="PTHR11767:SF103">
    <property type="entry name" value="POTASSIUM CHANNEL INWARDLY RECTIFYING TRANSMEMBRANE DOMAIN-CONTAINING PROTEIN"/>
    <property type="match status" value="1"/>
</dbReference>
<dbReference type="InterPro" id="IPR014756">
    <property type="entry name" value="Ig_E-set"/>
</dbReference>
<evidence type="ECO:0008006" key="17">
    <source>
        <dbReference type="Google" id="ProtNLM"/>
    </source>
</evidence>
<evidence type="ECO:0000256" key="5">
    <source>
        <dbReference type="ARBA" id="ARBA00022882"/>
    </source>
</evidence>
<evidence type="ECO:0000256" key="3">
    <source>
        <dbReference type="ARBA" id="ARBA00022538"/>
    </source>
</evidence>
<evidence type="ECO:0000313" key="16">
    <source>
        <dbReference type="EMBL" id="CAE0359775.1"/>
    </source>
</evidence>
<dbReference type="EMBL" id="HBIJ01000669">
    <property type="protein sequence ID" value="CAE0359775.1"/>
    <property type="molecule type" value="Transcribed_RNA"/>
</dbReference>
<keyword evidence="2 11" id="KW-0813">Transport</keyword>
<evidence type="ECO:0000256" key="8">
    <source>
        <dbReference type="ARBA" id="ARBA00023065"/>
    </source>
</evidence>
<evidence type="ECO:0000256" key="2">
    <source>
        <dbReference type="ARBA" id="ARBA00022448"/>
    </source>
</evidence>
<keyword evidence="9 13" id="KW-0472">Membrane</keyword>
<evidence type="ECO:0000256" key="12">
    <source>
        <dbReference type="SAM" id="MobiDB-lite"/>
    </source>
</evidence>
<organism evidence="16">
    <name type="scientific">Aureoumbra lagunensis</name>
    <dbReference type="NCBI Taxonomy" id="44058"/>
    <lineage>
        <taxon>Eukaryota</taxon>
        <taxon>Sar</taxon>
        <taxon>Stramenopiles</taxon>
        <taxon>Ochrophyta</taxon>
        <taxon>Pelagophyceae</taxon>
        <taxon>Pelagomonadales</taxon>
        <taxon>Aureoumbra</taxon>
    </lineage>
</organism>
<dbReference type="InterPro" id="IPR040445">
    <property type="entry name" value="Kir_TM"/>
</dbReference>
<feature type="domain" description="Inward rectifier potassium channel C-terminal" evidence="15">
    <location>
        <begin position="155"/>
        <end position="256"/>
    </location>
</feature>
<gene>
    <name evidence="16" type="ORF">ALAG00032_LOCUS504</name>
</gene>
<feature type="domain" description="Potassium channel inwardly rectifying transmembrane" evidence="14">
    <location>
        <begin position="77"/>
        <end position="147"/>
    </location>
</feature>
<feature type="transmembrane region" description="Helical" evidence="13">
    <location>
        <begin position="52"/>
        <end position="74"/>
    </location>
</feature>
<dbReference type="GO" id="GO:0005242">
    <property type="term" value="F:inward rectifier potassium channel activity"/>
    <property type="evidence" value="ECO:0007669"/>
    <property type="project" value="InterPro"/>
</dbReference>
<keyword evidence="4 11" id="KW-0812">Transmembrane</keyword>
<keyword evidence="5 11" id="KW-0851">Voltage-gated channel</keyword>
<dbReference type="InterPro" id="IPR041647">
    <property type="entry name" value="IRK_C"/>
</dbReference>
<accession>A0A7S3JQV1</accession>
<evidence type="ECO:0000256" key="11">
    <source>
        <dbReference type="RuleBase" id="RU003822"/>
    </source>
</evidence>
<comment type="similarity">
    <text evidence="11">Belongs to the inward rectifier-type potassium channel (TC 1.A.2.1) family.</text>
</comment>
<keyword evidence="8 11" id="KW-0406">Ion transport</keyword>
<keyword evidence="6 11" id="KW-0630">Potassium</keyword>
<dbReference type="Pfam" id="PF17655">
    <property type="entry name" value="IRK_C"/>
    <property type="match status" value="2"/>
</dbReference>
<dbReference type="Pfam" id="PF01007">
    <property type="entry name" value="IRK"/>
    <property type="match status" value="1"/>
</dbReference>
<evidence type="ECO:0000259" key="14">
    <source>
        <dbReference type="Pfam" id="PF01007"/>
    </source>
</evidence>
<keyword evidence="10 11" id="KW-0407">Ion channel</keyword>
<protein>
    <recommendedName>
        <fullName evidence="17">Inward rectifier potassium channel C-terminal domain-containing protein</fullName>
    </recommendedName>
</protein>
<feature type="compositionally biased region" description="Polar residues" evidence="12">
    <location>
        <begin position="342"/>
        <end position="358"/>
    </location>
</feature>
<dbReference type="InterPro" id="IPR013518">
    <property type="entry name" value="K_chnl_inward-rec_Kir_cyto"/>
</dbReference>
<feature type="region of interest" description="Disordered" evidence="12">
    <location>
        <begin position="435"/>
        <end position="455"/>
    </location>
</feature>